<keyword evidence="8" id="KW-0067">ATP-binding</keyword>
<evidence type="ECO:0000259" key="13">
    <source>
        <dbReference type="PROSITE" id="PS50885"/>
    </source>
</evidence>
<evidence type="ECO:0000256" key="12">
    <source>
        <dbReference type="SAM" id="Phobius"/>
    </source>
</evidence>
<dbReference type="Proteomes" id="UP000823863">
    <property type="component" value="Unassembled WGS sequence"/>
</dbReference>
<feature type="transmembrane region" description="Helical" evidence="12">
    <location>
        <begin position="13"/>
        <end position="36"/>
    </location>
</feature>
<evidence type="ECO:0000256" key="9">
    <source>
        <dbReference type="ARBA" id="ARBA00022989"/>
    </source>
</evidence>
<dbReference type="Gene3D" id="3.30.565.10">
    <property type="entry name" value="Histidine kinase-like ATPase, C-terminal domain"/>
    <property type="match status" value="1"/>
</dbReference>
<keyword evidence="11 12" id="KW-0472">Membrane</keyword>
<evidence type="ECO:0000256" key="6">
    <source>
        <dbReference type="ARBA" id="ARBA00022741"/>
    </source>
</evidence>
<proteinExistence type="predicted"/>
<dbReference type="Gene3D" id="6.10.340.10">
    <property type="match status" value="1"/>
</dbReference>
<evidence type="ECO:0000313" key="15">
    <source>
        <dbReference type="Proteomes" id="UP000823863"/>
    </source>
</evidence>
<dbReference type="PROSITE" id="PS50885">
    <property type="entry name" value="HAMP"/>
    <property type="match status" value="1"/>
</dbReference>
<dbReference type="EMBL" id="DWWB01000024">
    <property type="protein sequence ID" value="HJC66123.1"/>
    <property type="molecule type" value="Genomic_DNA"/>
</dbReference>
<evidence type="ECO:0000256" key="8">
    <source>
        <dbReference type="ARBA" id="ARBA00022840"/>
    </source>
</evidence>
<evidence type="ECO:0000256" key="2">
    <source>
        <dbReference type="ARBA" id="ARBA00022475"/>
    </source>
</evidence>
<dbReference type="PANTHER" id="PTHR34220">
    <property type="entry name" value="SENSOR HISTIDINE KINASE YPDA"/>
    <property type="match status" value="1"/>
</dbReference>
<keyword evidence="7 14" id="KW-0418">Kinase</keyword>
<keyword evidence="3" id="KW-0597">Phosphoprotein</keyword>
<evidence type="ECO:0000256" key="1">
    <source>
        <dbReference type="ARBA" id="ARBA00004651"/>
    </source>
</evidence>
<keyword evidence="5 12" id="KW-0812">Transmembrane</keyword>
<dbReference type="GO" id="GO:0005524">
    <property type="term" value="F:ATP binding"/>
    <property type="evidence" value="ECO:0007669"/>
    <property type="project" value="UniProtKB-KW"/>
</dbReference>
<dbReference type="InterPro" id="IPR010559">
    <property type="entry name" value="Sig_transdc_His_kin_internal"/>
</dbReference>
<dbReference type="SUPFAM" id="SSF158472">
    <property type="entry name" value="HAMP domain-like"/>
    <property type="match status" value="1"/>
</dbReference>
<dbReference type="CDD" id="cd06225">
    <property type="entry name" value="HAMP"/>
    <property type="match status" value="1"/>
</dbReference>
<evidence type="ECO:0000256" key="5">
    <source>
        <dbReference type="ARBA" id="ARBA00022692"/>
    </source>
</evidence>
<dbReference type="InterPro" id="IPR036890">
    <property type="entry name" value="HATPase_C_sf"/>
</dbReference>
<dbReference type="InterPro" id="IPR050640">
    <property type="entry name" value="Bact_2-comp_sensor_kinase"/>
</dbReference>
<evidence type="ECO:0000256" key="11">
    <source>
        <dbReference type="ARBA" id="ARBA00023136"/>
    </source>
</evidence>
<keyword evidence="2" id="KW-1003">Cell membrane</keyword>
<evidence type="ECO:0000313" key="14">
    <source>
        <dbReference type="EMBL" id="HJC66123.1"/>
    </source>
</evidence>
<dbReference type="GO" id="GO:0005886">
    <property type="term" value="C:plasma membrane"/>
    <property type="evidence" value="ECO:0007669"/>
    <property type="project" value="UniProtKB-SubCell"/>
</dbReference>
<reference evidence="14" key="2">
    <citation type="submission" date="2021-04" db="EMBL/GenBank/DDBJ databases">
        <authorList>
            <person name="Gilroy R."/>
        </authorList>
    </citation>
    <scope>NUCLEOTIDE SEQUENCE</scope>
    <source>
        <strain evidence="14">CHK198-12963</strain>
    </source>
</reference>
<evidence type="ECO:0000256" key="7">
    <source>
        <dbReference type="ARBA" id="ARBA00022777"/>
    </source>
</evidence>
<feature type="domain" description="HAMP" evidence="13">
    <location>
        <begin position="315"/>
        <end position="367"/>
    </location>
</feature>
<keyword evidence="9 12" id="KW-1133">Transmembrane helix</keyword>
<keyword evidence="4" id="KW-0808">Transferase</keyword>
<evidence type="ECO:0000256" key="3">
    <source>
        <dbReference type="ARBA" id="ARBA00022553"/>
    </source>
</evidence>
<dbReference type="PANTHER" id="PTHR34220:SF11">
    <property type="entry name" value="SENSOR PROTEIN KINASE HPTS"/>
    <property type="match status" value="1"/>
</dbReference>
<dbReference type="AlphaFoldDB" id="A0A9D2PRZ9"/>
<keyword evidence="10" id="KW-0902">Two-component regulatory system</keyword>
<sequence length="573" mass="64930">MASQKLPSLSRKLLLAFIKSFILPLTLVAIGAFYLFSGYQYQGLKAQAQNNTRLISAYLANYIDDIDDTMKGLYYTPYLQTETDLAALSIADRSRLSLEIGDTLSLTAYSRDDFGDLLFISEGEVLYFNSDNYYRYLPTNQALESRNWYLSALQKKGKIAVTPYESSYQDPKESGGRQRADSFFISRQLKNLHDPDQENVIMVNLNTSFLDSLFSQLDASTPGIVLLTNDNGELIYSSAEVDSGFLNHLDKDSFHYSNRLWLHSSQPLDDFPLNVHVLLSASYIMRQIAAFALICAAGFLAAACIAYLLFKGNDRWIQNPVHHIRSVLKTMEQGNLDARCQPLPISEFQEIGTSVNHMAQKLQEKIHNEYELLIAQKNLQFQALQSQIRPHFIINTIYSFITLNQIGETELLNDCFYRFANILRYVLSKEQETTLGKELDFLDSYCALFHLRFGDRIQYRISCDNALRPLIIPKLLLQPLAENAIIHGIEPSETPCTLEISVEKHGENLYIIIEDSGVGFEPDQLFSSTSIGLKNVENRIQLWNKEVKFYIYRAGGLTIQAIIIPGSVQGGLS</sequence>
<protein>
    <submittedName>
        <fullName evidence="14">Histidine kinase</fullName>
    </submittedName>
</protein>
<name>A0A9D2PRZ9_9FIRM</name>
<accession>A0A9D2PRZ9</accession>
<evidence type="ECO:0000256" key="4">
    <source>
        <dbReference type="ARBA" id="ARBA00022679"/>
    </source>
</evidence>
<dbReference type="GO" id="GO:0000155">
    <property type="term" value="F:phosphorelay sensor kinase activity"/>
    <property type="evidence" value="ECO:0007669"/>
    <property type="project" value="InterPro"/>
</dbReference>
<dbReference type="Pfam" id="PF00672">
    <property type="entry name" value="HAMP"/>
    <property type="match status" value="1"/>
</dbReference>
<reference evidence="14" key="1">
    <citation type="journal article" date="2021" name="PeerJ">
        <title>Extensive microbial diversity within the chicken gut microbiome revealed by metagenomics and culture.</title>
        <authorList>
            <person name="Gilroy R."/>
            <person name="Ravi A."/>
            <person name="Getino M."/>
            <person name="Pursley I."/>
            <person name="Horton D.L."/>
            <person name="Alikhan N.F."/>
            <person name="Baker D."/>
            <person name="Gharbi K."/>
            <person name="Hall N."/>
            <person name="Watson M."/>
            <person name="Adriaenssens E.M."/>
            <person name="Foster-Nyarko E."/>
            <person name="Jarju S."/>
            <person name="Secka A."/>
            <person name="Antonio M."/>
            <person name="Oren A."/>
            <person name="Chaudhuri R.R."/>
            <person name="La Ragione R."/>
            <person name="Hildebrand F."/>
            <person name="Pallen M.J."/>
        </authorList>
    </citation>
    <scope>NUCLEOTIDE SEQUENCE</scope>
    <source>
        <strain evidence="14">CHK198-12963</strain>
    </source>
</reference>
<feature type="transmembrane region" description="Helical" evidence="12">
    <location>
        <begin position="288"/>
        <end position="310"/>
    </location>
</feature>
<dbReference type="SMART" id="SM00304">
    <property type="entry name" value="HAMP"/>
    <property type="match status" value="1"/>
</dbReference>
<gene>
    <name evidence="14" type="ORF">H9931_05295</name>
</gene>
<organism evidence="14 15">
    <name type="scientific">Candidatus Enterocloster excrementigallinarum</name>
    <dbReference type="NCBI Taxonomy" id="2838558"/>
    <lineage>
        <taxon>Bacteria</taxon>
        <taxon>Bacillati</taxon>
        <taxon>Bacillota</taxon>
        <taxon>Clostridia</taxon>
        <taxon>Lachnospirales</taxon>
        <taxon>Lachnospiraceae</taxon>
        <taxon>Enterocloster</taxon>
    </lineage>
</organism>
<dbReference type="SUPFAM" id="SSF55874">
    <property type="entry name" value="ATPase domain of HSP90 chaperone/DNA topoisomerase II/histidine kinase"/>
    <property type="match status" value="1"/>
</dbReference>
<keyword evidence="6" id="KW-0547">Nucleotide-binding</keyword>
<comment type="caution">
    <text evidence="14">The sequence shown here is derived from an EMBL/GenBank/DDBJ whole genome shotgun (WGS) entry which is preliminary data.</text>
</comment>
<evidence type="ECO:0000256" key="10">
    <source>
        <dbReference type="ARBA" id="ARBA00023012"/>
    </source>
</evidence>
<dbReference type="Pfam" id="PF06580">
    <property type="entry name" value="His_kinase"/>
    <property type="match status" value="1"/>
</dbReference>
<comment type="subcellular location">
    <subcellularLocation>
        <location evidence="1">Cell membrane</location>
        <topology evidence="1">Multi-pass membrane protein</topology>
    </subcellularLocation>
</comment>
<dbReference type="InterPro" id="IPR003660">
    <property type="entry name" value="HAMP_dom"/>
</dbReference>